<dbReference type="EMBL" id="MGGP01000013">
    <property type="protein sequence ID" value="OGM32671.1"/>
    <property type="molecule type" value="Genomic_DNA"/>
</dbReference>
<organism evidence="1 2">
    <name type="scientific">Candidatus Woesebacteria bacterium RIFCSPHIGHO2_01_FULL_44_21</name>
    <dbReference type="NCBI Taxonomy" id="1802503"/>
    <lineage>
        <taxon>Bacteria</taxon>
        <taxon>Candidatus Woeseibacteriota</taxon>
    </lineage>
</organism>
<dbReference type="AlphaFoldDB" id="A0A1F7YZF8"/>
<evidence type="ECO:0000313" key="2">
    <source>
        <dbReference type="Proteomes" id="UP000178870"/>
    </source>
</evidence>
<name>A0A1F7YZF8_9BACT</name>
<gene>
    <name evidence="1" type="ORF">A2803_01265</name>
</gene>
<sequence length="62" mass="6694">MSISLTLANLWARFQKATGPAPEMETGRGVTGVRGLVPSLLRNKTVAKQLQNLKPFKGQSKA</sequence>
<accession>A0A1F7YZF8</accession>
<comment type="caution">
    <text evidence="1">The sequence shown here is derived from an EMBL/GenBank/DDBJ whole genome shotgun (WGS) entry which is preliminary data.</text>
</comment>
<proteinExistence type="predicted"/>
<evidence type="ECO:0000313" key="1">
    <source>
        <dbReference type="EMBL" id="OGM32671.1"/>
    </source>
</evidence>
<reference evidence="1 2" key="1">
    <citation type="journal article" date="2016" name="Nat. Commun.">
        <title>Thousands of microbial genomes shed light on interconnected biogeochemical processes in an aquifer system.</title>
        <authorList>
            <person name="Anantharaman K."/>
            <person name="Brown C.T."/>
            <person name="Hug L.A."/>
            <person name="Sharon I."/>
            <person name="Castelle C.J."/>
            <person name="Probst A.J."/>
            <person name="Thomas B.C."/>
            <person name="Singh A."/>
            <person name="Wilkins M.J."/>
            <person name="Karaoz U."/>
            <person name="Brodie E.L."/>
            <person name="Williams K.H."/>
            <person name="Hubbard S.S."/>
            <person name="Banfield J.F."/>
        </authorList>
    </citation>
    <scope>NUCLEOTIDE SEQUENCE [LARGE SCALE GENOMIC DNA]</scope>
</reference>
<dbReference type="Proteomes" id="UP000178870">
    <property type="component" value="Unassembled WGS sequence"/>
</dbReference>
<protein>
    <submittedName>
        <fullName evidence="1">Uncharacterized protein</fullName>
    </submittedName>
</protein>